<evidence type="ECO:0000313" key="2">
    <source>
        <dbReference type="EMBL" id="KAE8356768.1"/>
    </source>
</evidence>
<proteinExistence type="predicted"/>
<organism evidence="2 3">
    <name type="scientific">Aspergillus coremiiformis</name>
    <dbReference type="NCBI Taxonomy" id="138285"/>
    <lineage>
        <taxon>Eukaryota</taxon>
        <taxon>Fungi</taxon>
        <taxon>Dikarya</taxon>
        <taxon>Ascomycota</taxon>
        <taxon>Pezizomycotina</taxon>
        <taxon>Eurotiomycetes</taxon>
        <taxon>Eurotiomycetidae</taxon>
        <taxon>Eurotiales</taxon>
        <taxon>Aspergillaceae</taxon>
        <taxon>Aspergillus</taxon>
        <taxon>Aspergillus subgen. Circumdati</taxon>
    </lineage>
</organism>
<reference evidence="3" key="1">
    <citation type="submission" date="2019-04" db="EMBL/GenBank/DDBJ databases">
        <title>Friends and foes A comparative genomics studyof 23 Aspergillus species from section Flavi.</title>
        <authorList>
            <consortium name="DOE Joint Genome Institute"/>
            <person name="Kjaerbolling I."/>
            <person name="Vesth T."/>
            <person name="Frisvad J.C."/>
            <person name="Nybo J.L."/>
            <person name="Theobald S."/>
            <person name="Kildgaard S."/>
            <person name="Isbrandt T."/>
            <person name="Kuo A."/>
            <person name="Sato A."/>
            <person name="Lyhne E.K."/>
            <person name="Kogle M.E."/>
            <person name="Wiebenga A."/>
            <person name="Kun R.S."/>
            <person name="Lubbers R.J."/>
            <person name="Makela M.R."/>
            <person name="Barry K."/>
            <person name="Chovatia M."/>
            <person name="Clum A."/>
            <person name="Daum C."/>
            <person name="Haridas S."/>
            <person name="He G."/>
            <person name="LaButti K."/>
            <person name="Lipzen A."/>
            <person name="Mondo S."/>
            <person name="Riley R."/>
            <person name="Salamov A."/>
            <person name="Simmons B.A."/>
            <person name="Magnuson J.K."/>
            <person name="Henrissat B."/>
            <person name="Mortensen U.H."/>
            <person name="Larsen T.O."/>
            <person name="Devries R.P."/>
            <person name="Grigoriev I.V."/>
            <person name="Machida M."/>
            <person name="Baker S.E."/>
            <person name="Andersen M.R."/>
        </authorList>
    </citation>
    <scope>NUCLEOTIDE SEQUENCE [LARGE SCALE GENOMIC DNA]</scope>
    <source>
        <strain evidence="3">CBS 553.77</strain>
    </source>
</reference>
<protein>
    <submittedName>
        <fullName evidence="2">Uncharacterized protein</fullName>
    </submittedName>
</protein>
<sequence>MKSTLVFVSTFVLSLFLFEASTLVPPRLIRQVLVFAFLFSLPFLISYHATLAVDHYARFRTRRPTRKAPLSPRAFTPR</sequence>
<name>A0A5N6ZHC9_9EURO</name>
<evidence type="ECO:0000256" key="1">
    <source>
        <dbReference type="SAM" id="Phobius"/>
    </source>
</evidence>
<keyword evidence="1" id="KW-0472">Membrane</keyword>
<dbReference type="EMBL" id="ML739035">
    <property type="protein sequence ID" value="KAE8356768.1"/>
    <property type="molecule type" value="Genomic_DNA"/>
</dbReference>
<accession>A0A5N6ZHC9</accession>
<keyword evidence="1" id="KW-1133">Transmembrane helix</keyword>
<evidence type="ECO:0000313" key="3">
    <source>
        <dbReference type="Proteomes" id="UP000327118"/>
    </source>
</evidence>
<keyword evidence="3" id="KW-1185">Reference proteome</keyword>
<dbReference type="Proteomes" id="UP000327118">
    <property type="component" value="Unassembled WGS sequence"/>
</dbReference>
<gene>
    <name evidence="2" type="ORF">BDV28DRAFT_65272</name>
</gene>
<keyword evidence="1" id="KW-0812">Transmembrane</keyword>
<dbReference type="OrthoDB" id="10531892at2759"/>
<dbReference type="AlphaFoldDB" id="A0A5N6ZHC9"/>
<feature type="transmembrane region" description="Helical" evidence="1">
    <location>
        <begin position="32"/>
        <end position="53"/>
    </location>
</feature>